<keyword evidence="4" id="KW-1185">Reference proteome</keyword>
<keyword evidence="2" id="KW-0732">Signal</keyword>
<dbReference type="AlphaFoldDB" id="A0A3A8NIM8"/>
<dbReference type="EMBL" id="RAWG01000067">
    <property type="protein sequence ID" value="RKH43399.1"/>
    <property type="molecule type" value="Genomic_DNA"/>
</dbReference>
<feature type="non-terminal residue" evidence="3">
    <location>
        <position position="1"/>
    </location>
</feature>
<dbReference type="Proteomes" id="UP000273405">
    <property type="component" value="Unassembled WGS sequence"/>
</dbReference>
<dbReference type="RefSeq" id="WP_147443635.1">
    <property type="nucleotide sequence ID" value="NZ_RAWG01000067.1"/>
</dbReference>
<feature type="chain" id="PRO_5017336091" evidence="2">
    <location>
        <begin position="17"/>
        <end position="320"/>
    </location>
</feature>
<accession>A0A3A8NIM8</accession>
<evidence type="ECO:0000256" key="1">
    <source>
        <dbReference type="SAM" id="MobiDB-lite"/>
    </source>
</evidence>
<feature type="signal peptide" evidence="2">
    <location>
        <begin position="1"/>
        <end position="16"/>
    </location>
</feature>
<gene>
    <name evidence="3" type="ORF">D7X12_13275</name>
</gene>
<proteinExistence type="predicted"/>
<organism evidence="3 4">
    <name type="scientific">Corallococcus sicarius</name>
    <dbReference type="NCBI Taxonomy" id="2316726"/>
    <lineage>
        <taxon>Bacteria</taxon>
        <taxon>Pseudomonadati</taxon>
        <taxon>Myxococcota</taxon>
        <taxon>Myxococcia</taxon>
        <taxon>Myxococcales</taxon>
        <taxon>Cystobacterineae</taxon>
        <taxon>Myxococcaceae</taxon>
        <taxon>Corallococcus</taxon>
    </lineage>
</organism>
<reference evidence="4" key="1">
    <citation type="submission" date="2018-09" db="EMBL/GenBank/DDBJ databases">
        <authorList>
            <person name="Livingstone P.G."/>
            <person name="Whitworth D.E."/>
        </authorList>
    </citation>
    <scope>NUCLEOTIDE SEQUENCE [LARGE SCALE GENOMIC DNA]</scope>
    <source>
        <strain evidence="4">CA040B</strain>
    </source>
</reference>
<name>A0A3A8NIM8_9BACT</name>
<dbReference type="Pfam" id="PF13557">
    <property type="entry name" value="Phenol_MetA_deg"/>
    <property type="match status" value="1"/>
</dbReference>
<evidence type="ECO:0000313" key="3">
    <source>
        <dbReference type="EMBL" id="RKH43399.1"/>
    </source>
</evidence>
<protein>
    <submittedName>
        <fullName evidence="3">Transporter</fullName>
    </submittedName>
</protein>
<sequence length="320" mass="33817">RWPLLVSGLLASAVHAASGGEPAVAPAGEGDEGTREAPEVPGVYRPTTSGPFVTFTAPLTPHGKLVSQPILSVASARGTFDARGRHHALAEGEGQVNSALSLFTEYGVAERFAAGVQLTLVHNRASLASDAAASTGLSDTLVFARATVLDETPGGPPEMTVLAQVKLPTGRAESQEEGLLDTDVRGTGSTDLTVGVDLTRGLRPFLVHLDLLYTHALPTRVDGVATRYGGTFSWSASGEWPFRGGTLALMLETSGRHQGLRREEGRRVEDSRVEEVLLGGGVEFIFSEDLQLLVGYQRTLWGRNVTALDAVVLTLVPVVF</sequence>
<dbReference type="InterPro" id="IPR025737">
    <property type="entry name" value="FApF"/>
</dbReference>
<comment type="caution">
    <text evidence="3">The sequence shown here is derived from an EMBL/GenBank/DDBJ whole genome shotgun (WGS) entry which is preliminary data.</text>
</comment>
<evidence type="ECO:0000313" key="4">
    <source>
        <dbReference type="Proteomes" id="UP000273405"/>
    </source>
</evidence>
<evidence type="ECO:0000256" key="2">
    <source>
        <dbReference type="SAM" id="SignalP"/>
    </source>
</evidence>
<feature type="region of interest" description="Disordered" evidence="1">
    <location>
        <begin position="20"/>
        <end position="45"/>
    </location>
</feature>